<evidence type="ECO:0000313" key="3">
    <source>
        <dbReference type="EMBL" id="TPG52358.1"/>
    </source>
</evidence>
<evidence type="ECO:0000256" key="1">
    <source>
        <dbReference type="SAM" id="MobiDB-lite"/>
    </source>
</evidence>
<feature type="signal peptide" evidence="2">
    <location>
        <begin position="1"/>
        <end position="20"/>
    </location>
</feature>
<gene>
    <name evidence="3" type="ORF">EAH89_18400</name>
</gene>
<keyword evidence="2" id="KW-0732">Signal</keyword>
<feature type="chain" id="PRO_5021388786" evidence="2">
    <location>
        <begin position="21"/>
        <end position="346"/>
    </location>
</feature>
<sequence length="346" mass="37737">MPKPFLLPALLLLLALPAQAQVGSAPGPQAVPPVRTGAGQEPPDPRGTLSFTVENDLFGGSDRYYTNGLLVTWRSGSADLPRVLAGLDERLDFLLGPGSLRWGLSFGQNIYTPQDTDRRIPDPRDRPYAGYLYGAASLSRSTERTQTLLELQFGVVGPSAGGEFVQNNYHDLINVRRAYGWDRQLKDEPALTALIERRWRVPLGTLGGVQAEVIPVAAVALGNVQTYASGGGTLRIGQGLEADWGPVRIRPALAGSGFFQPRQEFGWYVFGGVEGRAVARDIFLDGNSFRDSPSVDKRPFVGDAQAGVAVLWRGIRFAYTQVLRSEEFYGQRGRQSFGAFSASFRF</sequence>
<dbReference type="OrthoDB" id="9776275at2"/>
<comment type="caution">
    <text evidence="3">The sequence shown here is derived from an EMBL/GenBank/DDBJ whole genome shotgun (WGS) entry which is preliminary data.</text>
</comment>
<organism evidence="3 4">
    <name type="scientific">Muricoccus nepalensis</name>
    <dbReference type="NCBI Taxonomy" id="1854500"/>
    <lineage>
        <taxon>Bacteria</taxon>
        <taxon>Pseudomonadati</taxon>
        <taxon>Pseudomonadota</taxon>
        <taxon>Alphaproteobacteria</taxon>
        <taxon>Acetobacterales</taxon>
        <taxon>Roseomonadaceae</taxon>
        <taxon>Muricoccus</taxon>
    </lineage>
</organism>
<dbReference type="InterPro" id="IPR037107">
    <property type="entry name" value="Put_OMP_sf"/>
</dbReference>
<name>A0A502FS62_9PROT</name>
<proteinExistence type="predicted"/>
<dbReference type="RefSeq" id="WP_140885193.1">
    <property type="nucleotide sequence ID" value="NZ_RCZP01000021.1"/>
</dbReference>
<dbReference type="EMBL" id="RCZP01000021">
    <property type="protein sequence ID" value="TPG52358.1"/>
    <property type="molecule type" value="Genomic_DNA"/>
</dbReference>
<reference evidence="3 4" key="1">
    <citation type="journal article" date="2019" name="Environ. Microbiol.">
        <title>Species interactions and distinct microbial communities in high Arctic permafrost affected cryosols are associated with the CH4 and CO2 gas fluxes.</title>
        <authorList>
            <person name="Altshuler I."/>
            <person name="Hamel J."/>
            <person name="Turney S."/>
            <person name="Magnuson E."/>
            <person name="Levesque R."/>
            <person name="Greer C."/>
            <person name="Whyte L.G."/>
        </authorList>
    </citation>
    <scope>NUCLEOTIDE SEQUENCE [LARGE SCALE GENOMIC DNA]</scope>
    <source>
        <strain evidence="3 4">S9.3B</strain>
    </source>
</reference>
<dbReference type="Proteomes" id="UP000317078">
    <property type="component" value="Unassembled WGS sequence"/>
</dbReference>
<dbReference type="Gene3D" id="2.40.128.140">
    <property type="entry name" value="Outer membrane protein"/>
    <property type="match status" value="1"/>
</dbReference>
<evidence type="ECO:0000313" key="4">
    <source>
        <dbReference type="Proteomes" id="UP000317078"/>
    </source>
</evidence>
<accession>A0A502FS62</accession>
<dbReference type="Pfam" id="PF09982">
    <property type="entry name" value="LpxR"/>
    <property type="match status" value="1"/>
</dbReference>
<keyword evidence="4" id="KW-1185">Reference proteome</keyword>
<protein>
    <submittedName>
        <fullName evidence="3">Lipid A deacylase LpxR family protein</fullName>
    </submittedName>
</protein>
<evidence type="ECO:0000256" key="2">
    <source>
        <dbReference type="SAM" id="SignalP"/>
    </source>
</evidence>
<dbReference type="AlphaFoldDB" id="A0A502FS62"/>
<feature type="region of interest" description="Disordered" evidence="1">
    <location>
        <begin position="24"/>
        <end position="48"/>
    </location>
</feature>
<dbReference type="InterPro" id="IPR018707">
    <property type="entry name" value="LpxR"/>
</dbReference>